<accession>A0ABS8RPI7</accession>
<keyword evidence="2" id="KW-1185">Reference proteome</keyword>
<reference evidence="1 2" key="1">
    <citation type="journal article" date="2021" name="BMC Genomics">
        <title>Datura genome reveals duplications of psychoactive alkaloid biosynthetic genes and high mutation rate following tissue culture.</title>
        <authorList>
            <person name="Rajewski A."/>
            <person name="Carter-House D."/>
            <person name="Stajich J."/>
            <person name="Litt A."/>
        </authorList>
    </citation>
    <scope>NUCLEOTIDE SEQUENCE [LARGE SCALE GENOMIC DNA]</scope>
    <source>
        <strain evidence="1">AR-01</strain>
    </source>
</reference>
<protein>
    <submittedName>
        <fullName evidence="1">Uncharacterized protein</fullName>
    </submittedName>
</protein>
<gene>
    <name evidence="1" type="ORF">HAX54_038707</name>
</gene>
<dbReference type="EMBL" id="JACEIK010000053">
    <property type="protein sequence ID" value="MCD7448151.1"/>
    <property type="molecule type" value="Genomic_DNA"/>
</dbReference>
<sequence>MLMFPLLLDMPSLGITHFPHRSSFPSAYLNWQTSSLTPPVPIGPPDLFSDLYWVDGWGAPYFFVDSFGDTIVGEIEAADLISNLSDGEVCASLMSKKSK</sequence>
<proteinExistence type="predicted"/>
<organism evidence="1 2">
    <name type="scientific">Datura stramonium</name>
    <name type="common">Jimsonweed</name>
    <name type="synonym">Common thornapple</name>
    <dbReference type="NCBI Taxonomy" id="4076"/>
    <lineage>
        <taxon>Eukaryota</taxon>
        <taxon>Viridiplantae</taxon>
        <taxon>Streptophyta</taxon>
        <taxon>Embryophyta</taxon>
        <taxon>Tracheophyta</taxon>
        <taxon>Spermatophyta</taxon>
        <taxon>Magnoliopsida</taxon>
        <taxon>eudicotyledons</taxon>
        <taxon>Gunneridae</taxon>
        <taxon>Pentapetalae</taxon>
        <taxon>asterids</taxon>
        <taxon>lamiids</taxon>
        <taxon>Solanales</taxon>
        <taxon>Solanaceae</taxon>
        <taxon>Solanoideae</taxon>
        <taxon>Datureae</taxon>
        <taxon>Datura</taxon>
    </lineage>
</organism>
<comment type="caution">
    <text evidence="1">The sequence shown here is derived from an EMBL/GenBank/DDBJ whole genome shotgun (WGS) entry which is preliminary data.</text>
</comment>
<evidence type="ECO:0000313" key="2">
    <source>
        <dbReference type="Proteomes" id="UP000823775"/>
    </source>
</evidence>
<dbReference type="Proteomes" id="UP000823775">
    <property type="component" value="Unassembled WGS sequence"/>
</dbReference>
<name>A0ABS8RPI7_DATST</name>
<evidence type="ECO:0000313" key="1">
    <source>
        <dbReference type="EMBL" id="MCD7448151.1"/>
    </source>
</evidence>